<name>A0A968GE35_9SPIO</name>
<proteinExistence type="predicted"/>
<keyword evidence="2" id="KW-1185">Reference proteome</keyword>
<sequence>MARSFYEKLQGLSKGNKQASEEDVKDAYLAFLKLRSSEYTKNLIDIRINGDKIWVEAKAGEVALDVMFAQSLHYVHQALVKGEHLPSFLLVIDQAKVGILPYANIQRAFEEMHTVIGWGKSASDVKALSKADFAKIQELIAYHIIAFYFKYEGEEQKFLATFDEIKKSNQLTRTDIIPDNLDEAYASWALLVGEHLRLTVVPEGESAVLAESELTFLFYADLMHDGKSASVYQKELPASARLVFLDGQKIFLFDNNRREAKVTNEESYQIYWNRWQRPPKEQYRDQLISRRDALMPLGERRYDGEFYTPLKFVKQAYAKLAEILGKDWQNEYIVWDMACGTGNLEQIHEKPRNLFLSTLKQREVDIMKLNAKNSERYAKLQEATIWQYDYLNDDVQPDGTIAYTDYDHSFNSRTGEKILGARKFPKELEEAIKAGKKIVVLMNPPYGEAGTTLSFDSKAGIAKEKGVAKYMMKKEWGAASNELYAQFLVRIQKEMPHAIIAMFSKVKHINSPNFERFREQWQAKYLGGFVFHSRNFDTVDGSYPIAFLMWDLGKPQPITEIVCDVLDTDIKDAEGAISSKEQKKFFNQPKETYLNKWIDRPKANPNLPRVVPLKNALKVFTANFIPLTYWSDNAIGYIFADANDFQNAGRGTTLFSSPYGKGHGFYVNPDNLHQAAVVFAVRRAIRGTWLNDRDQFLQPTKPLTKEFELDCLVYMLFNGSNLSAGASKLVYQGQAYTLVNHFFPYSPSDVGGSKLESYFMVDYLEANQAYISAQAQAVLEAGKWIYQQYFKEYANFSPKILDEYKLGRSDVGWYQIKNSLKQYKGGKQQDAYSAMLEEPYKALTVKLADAIYHFGFLR</sequence>
<protein>
    <submittedName>
        <fullName evidence="1">Uncharacterized protein</fullName>
    </submittedName>
</protein>
<dbReference type="AlphaFoldDB" id="A0A968GE35"/>
<evidence type="ECO:0000313" key="1">
    <source>
        <dbReference type="EMBL" id="NIZ68859.1"/>
    </source>
</evidence>
<dbReference type="InterPro" id="IPR029063">
    <property type="entry name" value="SAM-dependent_MTases_sf"/>
</dbReference>
<dbReference type="SUPFAM" id="SSF53335">
    <property type="entry name" value="S-adenosyl-L-methionine-dependent methyltransferases"/>
    <property type="match status" value="1"/>
</dbReference>
<accession>A0A968GE35</accession>
<dbReference type="EMBL" id="JAATLM010000001">
    <property type="protein sequence ID" value="NIZ68859.1"/>
    <property type="molecule type" value="Genomic_DNA"/>
</dbReference>
<dbReference type="Proteomes" id="UP000778951">
    <property type="component" value="Unassembled WGS sequence"/>
</dbReference>
<comment type="caution">
    <text evidence="1">The sequence shown here is derived from an EMBL/GenBank/DDBJ whole genome shotgun (WGS) entry which is preliminary data.</text>
</comment>
<gene>
    <name evidence="1" type="ORF">HCT48_01310</name>
</gene>
<dbReference type="Gene3D" id="3.40.50.150">
    <property type="entry name" value="Vaccinia Virus protein VP39"/>
    <property type="match status" value="1"/>
</dbReference>
<organism evidence="1 2">
    <name type="scientific">Entomospira culicis</name>
    <dbReference type="NCBI Taxonomy" id="2719989"/>
    <lineage>
        <taxon>Bacteria</taxon>
        <taxon>Pseudomonadati</taxon>
        <taxon>Spirochaetota</taxon>
        <taxon>Spirochaetia</taxon>
        <taxon>Spirochaetales</taxon>
        <taxon>Spirochaetaceae</taxon>
        <taxon>Entomospira</taxon>
    </lineage>
</organism>
<reference evidence="1" key="1">
    <citation type="submission" date="2020-03" db="EMBL/GenBank/DDBJ databases">
        <title>Spirochaetal bacteria isolated from arthropods constitute a novel genus Entomospira genus novum within the order Spirochaetales.</title>
        <authorList>
            <person name="Grana-Miraglia L."/>
            <person name="Sikutova S."/>
            <person name="Fingerle V."/>
            <person name="Sing A."/>
            <person name="Castillo-Ramirez S."/>
            <person name="Margos G."/>
            <person name="Rudolf I."/>
        </authorList>
    </citation>
    <scope>NUCLEOTIDE SEQUENCE</scope>
    <source>
        <strain evidence="1">BR149</strain>
    </source>
</reference>
<evidence type="ECO:0000313" key="2">
    <source>
        <dbReference type="Proteomes" id="UP000778951"/>
    </source>
</evidence>
<dbReference type="RefSeq" id="WP_167694974.1">
    <property type="nucleotide sequence ID" value="NZ_CP118181.1"/>
</dbReference>